<organism evidence="2 3">
    <name type="scientific">Podospora fimiseda</name>
    <dbReference type="NCBI Taxonomy" id="252190"/>
    <lineage>
        <taxon>Eukaryota</taxon>
        <taxon>Fungi</taxon>
        <taxon>Dikarya</taxon>
        <taxon>Ascomycota</taxon>
        <taxon>Pezizomycotina</taxon>
        <taxon>Sordariomycetes</taxon>
        <taxon>Sordariomycetidae</taxon>
        <taxon>Sordariales</taxon>
        <taxon>Podosporaceae</taxon>
        <taxon>Podospora</taxon>
    </lineage>
</organism>
<evidence type="ECO:0000256" key="1">
    <source>
        <dbReference type="SAM" id="Phobius"/>
    </source>
</evidence>
<feature type="transmembrane region" description="Helical" evidence="1">
    <location>
        <begin position="48"/>
        <end position="68"/>
    </location>
</feature>
<reference evidence="2" key="2">
    <citation type="submission" date="2023-05" db="EMBL/GenBank/DDBJ databases">
        <authorList>
            <consortium name="Lawrence Berkeley National Laboratory"/>
            <person name="Steindorff A."/>
            <person name="Hensen N."/>
            <person name="Bonometti L."/>
            <person name="Westerberg I."/>
            <person name="Brannstrom I.O."/>
            <person name="Guillou S."/>
            <person name="Cros-Aarteil S."/>
            <person name="Calhoun S."/>
            <person name="Haridas S."/>
            <person name="Kuo A."/>
            <person name="Mondo S."/>
            <person name="Pangilinan J."/>
            <person name="Riley R."/>
            <person name="Labutti K."/>
            <person name="Andreopoulos B."/>
            <person name="Lipzen A."/>
            <person name="Chen C."/>
            <person name="Yanf M."/>
            <person name="Daum C."/>
            <person name="Ng V."/>
            <person name="Clum A."/>
            <person name="Ohm R."/>
            <person name="Martin F."/>
            <person name="Silar P."/>
            <person name="Natvig D."/>
            <person name="Lalanne C."/>
            <person name="Gautier V."/>
            <person name="Ament-Velasquez S.L."/>
            <person name="Kruys A."/>
            <person name="Hutchinson M.I."/>
            <person name="Powell A.J."/>
            <person name="Barry K."/>
            <person name="Miller A.N."/>
            <person name="Grigoriev I.V."/>
            <person name="Debuchy R."/>
            <person name="Gladieux P."/>
            <person name="Thoren M.H."/>
            <person name="Johannesson H."/>
        </authorList>
    </citation>
    <scope>NUCLEOTIDE SEQUENCE</scope>
    <source>
        <strain evidence="2">CBS 990.96</strain>
    </source>
</reference>
<keyword evidence="1" id="KW-0812">Transmembrane</keyword>
<protein>
    <recommendedName>
        <fullName evidence="4">Chorismate synthase protein</fullName>
    </recommendedName>
</protein>
<keyword evidence="1" id="KW-0472">Membrane</keyword>
<evidence type="ECO:0008006" key="4">
    <source>
        <dbReference type="Google" id="ProtNLM"/>
    </source>
</evidence>
<gene>
    <name evidence="2" type="ORF">QBC38DRAFT_473915</name>
</gene>
<dbReference type="PANTHER" id="PTHR39470:SF1">
    <property type="entry name" value="CHORISMATE SYNTHASE PROTEIN"/>
    <property type="match status" value="1"/>
</dbReference>
<evidence type="ECO:0000313" key="3">
    <source>
        <dbReference type="Proteomes" id="UP001301958"/>
    </source>
</evidence>
<dbReference type="AlphaFoldDB" id="A0AAN7GXA7"/>
<dbReference type="Proteomes" id="UP001301958">
    <property type="component" value="Unassembled WGS sequence"/>
</dbReference>
<feature type="transmembrane region" description="Helical" evidence="1">
    <location>
        <begin position="217"/>
        <end position="236"/>
    </location>
</feature>
<accession>A0AAN7GXA7</accession>
<proteinExistence type="predicted"/>
<sequence length="351" mass="39595">MSISWGTIKSLLIFFGPVLLPKLLSYYRSIRAAPANYNLKPIPLPPIFARNILILFLISTIFFLKTFLSRPENIFTLTKSRLQIPTDVLFTRLSSLRPLTALDDTLKHKLVPLESRLLYLQFGGEVVGSCLFCSSDDPTSYLYYALPDIITPHVFNLLILTFVTANKQTRGWRTPAVVSAITLGILDVYLVSTYNYQLNSRALRLSEIDFFFWNSRTYRYISLALLDAVFGLLLYLTGTNRAFVTPPASAQRVETVLRGLSSVKGKLNAVGVVKNTVLRDEGLRGRSNVYWGHEVRLTRESMEEEEVVKGINDALANRLDIKTLERDAEQYTRAIIEGSMPEGKGGNKKND</sequence>
<evidence type="ECO:0000313" key="2">
    <source>
        <dbReference type="EMBL" id="KAK4228976.1"/>
    </source>
</evidence>
<comment type="caution">
    <text evidence="2">The sequence shown here is derived from an EMBL/GenBank/DDBJ whole genome shotgun (WGS) entry which is preliminary data.</text>
</comment>
<feature type="transmembrane region" description="Helical" evidence="1">
    <location>
        <begin position="6"/>
        <end position="27"/>
    </location>
</feature>
<feature type="transmembrane region" description="Helical" evidence="1">
    <location>
        <begin position="176"/>
        <end position="197"/>
    </location>
</feature>
<dbReference type="PANTHER" id="PTHR39470">
    <property type="entry name" value="CHROMOSOME 10, WHOLE GENOME SHOTGUN SEQUENCE"/>
    <property type="match status" value="1"/>
</dbReference>
<reference evidence="2" key="1">
    <citation type="journal article" date="2023" name="Mol. Phylogenet. Evol.">
        <title>Genome-scale phylogeny and comparative genomics of the fungal order Sordariales.</title>
        <authorList>
            <person name="Hensen N."/>
            <person name="Bonometti L."/>
            <person name="Westerberg I."/>
            <person name="Brannstrom I.O."/>
            <person name="Guillou S."/>
            <person name="Cros-Aarteil S."/>
            <person name="Calhoun S."/>
            <person name="Haridas S."/>
            <person name="Kuo A."/>
            <person name="Mondo S."/>
            <person name="Pangilinan J."/>
            <person name="Riley R."/>
            <person name="LaButti K."/>
            <person name="Andreopoulos B."/>
            <person name="Lipzen A."/>
            <person name="Chen C."/>
            <person name="Yan M."/>
            <person name="Daum C."/>
            <person name="Ng V."/>
            <person name="Clum A."/>
            <person name="Steindorff A."/>
            <person name="Ohm R.A."/>
            <person name="Martin F."/>
            <person name="Silar P."/>
            <person name="Natvig D.O."/>
            <person name="Lalanne C."/>
            <person name="Gautier V."/>
            <person name="Ament-Velasquez S.L."/>
            <person name="Kruys A."/>
            <person name="Hutchinson M.I."/>
            <person name="Powell A.J."/>
            <person name="Barry K."/>
            <person name="Miller A.N."/>
            <person name="Grigoriev I.V."/>
            <person name="Debuchy R."/>
            <person name="Gladieux P."/>
            <person name="Hiltunen Thoren M."/>
            <person name="Johannesson H."/>
        </authorList>
    </citation>
    <scope>NUCLEOTIDE SEQUENCE</scope>
    <source>
        <strain evidence="2">CBS 990.96</strain>
    </source>
</reference>
<keyword evidence="1" id="KW-1133">Transmembrane helix</keyword>
<keyword evidence="3" id="KW-1185">Reference proteome</keyword>
<feature type="transmembrane region" description="Helical" evidence="1">
    <location>
        <begin position="141"/>
        <end position="164"/>
    </location>
</feature>
<name>A0AAN7GXA7_9PEZI</name>
<dbReference type="EMBL" id="MU865313">
    <property type="protein sequence ID" value="KAK4228976.1"/>
    <property type="molecule type" value="Genomic_DNA"/>
</dbReference>